<feature type="region of interest" description="Disordered" evidence="5">
    <location>
        <begin position="22"/>
        <end position="89"/>
    </location>
</feature>
<evidence type="ECO:0000313" key="9">
    <source>
        <dbReference type="Proteomes" id="UP000030651"/>
    </source>
</evidence>
<dbReference type="CDD" id="cd17323">
    <property type="entry name" value="MFS_Tpo1_MDR_like"/>
    <property type="match status" value="1"/>
</dbReference>
<feature type="transmembrane region" description="Helical" evidence="6">
    <location>
        <begin position="303"/>
        <end position="325"/>
    </location>
</feature>
<feature type="transmembrane region" description="Helical" evidence="6">
    <location>
        <begin position="553"/>
        <end position="575"/>
    </location>
</feature>
<dbReference type="InterPro" id="IPR036259">
    <property type="entry name" value="MFS_trans_sf"/>
</dbReference>
<feature type="transmembrane region" description="Helical" evidence="6">
    <location>
        <begin position="337"/>
        <end position="359"/>
    </location>
</feature>
<protein>
    <recommendedName>
        <fullName evidence="7">Major facilitator superfamily (MFS) profile domain-containing protein</fullName>
    </recommendedName>
</protein>
<feature type="compositionally biased region" description="Basic and acidic residues" evidence="5">
    <location>
        <begin position="55"/>
        <end position="76"/>
    </location>
</feature>
<feature type="region of interest" description="Disordered" evidence="5">
    <location>
        <begin position="101"/>
        <end position="149"/>
    </location>
</feature>
<dbReference type="HOGENOM" id="CLU_008455_11_1_1"/>
<dbReference type="PROSITE" id="PS50850">
    <property type="entry name" value="MFS"/>
    <property type="match status" value="1"/>
</dbReference>
<evidence type="ECO:0000256" key="2">
    <source>
        <dbReference type="ARBA" id="ARBA00022692"/>
    </source>
</evidence>
<comment type="subcellular location">
    <subcellularLocation>
        <location evidence="1">Membrane</location>
        <topology evidence="1">Multi-pass membrane protein</topology>
    </subcellularLocation>
</comment>
<gene>
    <name evidence="8" type="ORF">PFICI_04595</name>
</gene>
<evidence type="ECO:0000313" key="8">
    <source>
        <dbReference type="EMBL" id="ETS82719.1"/>
    </source>
</evidence>
<dbReference type="OMA" id="APEMRLW"/>
<reference evidence="9" key="1">
    <citation type="journal article" date="2015" name="BMC Genomics">
        <title>Genomic and transcriptomic analysis of the endophytic fungus Pestalotiopsis fici reveals its lifestyle and high potential for synthesis of natural products.</title>
        <authorList>
            <person name="Wang X."/>
            <person name="Zhang X."/>
            <person name="Liu L."/>
            <person name="Xiang M."/>
            <person name="Wang W."/>
            <person name="Sun X."/>
            <person name="Che Y."/>
            <person name="Guo L."/>
            <person name="Liu G."/>
            <person name="Guo L."/>
            <person name="Wang C."/>
            <person name="Yin W.B."/>
            <person name="Stadler M."/>
            <person name="Zhang X."/>
            <person name="Liu X."/>
        </authorList>
    </citation>
    <scope>NUCLEOTIDE SEQUENCE [LARGE SCALE GENOMIC DNA]</scope>
    <source>
        <strain evidence="9">W106-1 / CGMCC3.15140</strain>
    </source>
</reference>
<evidence type="ECO:0000256" key="4">
    <source>
        <dbReference type="ARBA" id="ARBA00023136"/>
    </source>
</evidence>
<dbReference type="InParanoid" id="W3X9N1"/>
<feature type="transmembrane region" description="Helical" evidence="6">
    <location>
        <begin position="214"/>
        <end position="234"/>
    </location>
</feature>
<dbReference type="SUPFAM" id="SSF103473">
    <property type="entry name" value="MFS general substrate transporter"/>
    <property type="match status" value="1"/>
</dbReference>
<dbReference type="PANTHER" id="PTHR23502:SF47">
    <property type="entry name" value="MAJOR FACILITATOR SUPERFAMILY (MFS) PROFILE DOMAIN-CONTAINING PROTEIN-RELATED"/>
    <property type="match status" value="1"/>
</dbReference>
<dbReference type="EMBL" id="KI912111">
    <property type="protein sequence ID" value="ETS82719.1"/>
    <property type="molecule type" value="Genomic_DNA"/>
</dbReference>
<dbReference type="GeneID" id="19269608"/>
<feature type="compositionally biased region" description="Basic and acidic residues" evidence="5">
    <location>
        <begin position="108"/>
        <end position="121"/>
    </location>
</feature>
<keyword evidence="3 6" id="KW-1133">Transmembrane helix</keyword>
<dbReference type="InterPro" id="IPR020846">
    <property type="entry name" value="MFS_dom"/>
</dbReference>
<evidence type="ECO:0000256" key="3">
    <source>
        <dbReference type="ARBA" id="ARBA00022989"/>
    </source>
</evidence>
<keyword evidence="4 6" id="KW-0472">Membrane</keyword>
<dbReference type="OrthoDB" id="3936150at2759"/>
<dbReference type="GO" id="GO:0005886">
    <property type="term" value="C:plasma membrane"/>
    <property type="evidence" value="ECO:0007669"/>
    <property type="project" value="TreeGrafter"/>
</dbReference>
<feature type="transmembrane region" description="Helical" evidence="6">
    <location>
        <begin position="619"/>
        <end position="641"/>
    </location>
</feature>
<dbReference type="FunFam" id="1.20.1250.20:FF:000011">
    <property type="entry name" value="MFS multidrug transporter, putative"/>
    <property type="match status" value="1"/>
</dbReference>
<feature type="compositionally biased region" description="Basic and acidic residues" evidence="5">
    <location>
        <begin position="22"/>
        <end position="36"/>
    </location>
</feature>
<feature type="transmembrane region" description="Helical" evidence="6">
    <location>
        <begin position="278"/>
        <end position="297"/>
    </location>
</feature>
<accession>W3X9N1</accession>
<name>W3X9N1_PESFW</name>
<dbReference type="eggNOG" id="KOG0255">
    <property type="taxonomic scope" value="Eukaryota"/>
</dbReference>
<keyword evidence="9" id="KW-1185">Reference proteome</keyword>
<feature type="transmembrane region" description="Helical" evidence="6">
    <location>
        <begin position="444"/>
        <end position="463"/>
    </location>
</feature>
<sequence>MQSFLQYKRFRHAVKAQLERKRALENTSEKHDDDQTLVRGSFSLAPGCGVDTQGDLERGARAEGREYPCHPSDHLHAPHGYRPGELTERNDMSVPRQVDQTMAATNRPQEEIEPRYRPSESDHEDEDGHGDAGEGSNGDGLSRQESNSDASLAQLTTQVTEGTRLGRRLTGINVRQRNTKEGGDGNVFVVGYEGDDDPLDPHNWSFATRLKCTLILAAIGCVVGIASSIDSSAIPEAAREFGVSEVVASLGTGLFLVGFGAGALVAGPFSETVGRNPVYIGTLILYMIFIMAAGLAPNLGAWLAFRFIAGVFGATPLVCAGGSLSDLWRPMERTWSFPIFANASFTGPVLGPVIGGWIASSPLVSWRWTEWITLIMSGLVLSIVILFQPETYPPTLLKWKATHLRDITGEDRYRAEIEIRKESFLHRLQHSLWRPFLLTAREPIIMLFALYLTVVYIVLFGFLDGYNYVFGETYGVSQGITGLCFLGIVVGIFCASFMVPIIYRWAQNDLRKIQEQGGDRLPPEFRLWFSMLGGAFAIPISLFWMGWTARPDISIWSPLIAGVLFGYGILCVFITSYQYIIDSYESYSASALASVTMIRYMASGGMIPASIPFYRNLGVAYTCTILACISAAMVPVPYVFYKYGPWIRSKSKYAITGTTSKE</sequence>
<dbReference type="Gene3D" id="1.20.1250.20">
    <property type="entry name" value="MFS general substrate transporter like domains"/>
    <property type="match status" value="1"/>
</dbReference>
<evidence type="ECO:0000256" key="6">
    <source>
        <dbReference type="SAM" id="Phobius"/>
    </source>
</evidence>
<evidence type="ECO:0000256" key="1">
    <source>
        <dbReference type="ARBA" id="ARBA00004141"/>
    </source>
</evidence>
<dbReference type="AlphaFoldDB" id="W3X9N1"/>
<dbReference type="PANTHER" id="PTHR23502">
    <property type="entry name" value="MAJOR FACILITATOR SUPERFAMILY"/>
    <property type="match status" value="1"/>
</dbReference>
<feature type="transmembrane region" description="Helical" evidence="6">
    <location>
        <begin position="483"/>
        <end position="506"/>
    </location>
</feature>
<feature type="transmembrane region" description="Helical" evidence="6">
    <location>
        <begin position="371"/>
        <end position="388"/>
    </location>
</feature>
<dbReference type="InterPro" id="IPR011701">
    <property type="entry name" value="MFS"/>
</dbReference>
<dbReference type="GO" id="GO:0022857">
    <property type="term" value="F:transmembrane transporter activity"/>
    <property type="evidence" value="ECO:0007669"/>
    <property type="project" value="InterPro"/>
</dbReference>
<dbReference type="RefSeq" id="XP_007831367.1">
    <property type="nucleotide sequence ID" value="XM_007833176.1"/>
</dbReference>
<feature type="transmembrane region" description="Helical" evidence="6">
    <location>
        <begin position="246"/>
        <end position="266"/>
    </location>
</feature>
<feature type="domain" description="Major facilitator superfamily (MFS) profile" evidence="7">
    <location>
        <begin position="212"/>
        <end position="645"/>
    </location>
</feature>
<evidence type="ECO:0000256" key="5">
    <source>
        <dbReference type="SAM" id="MobiDB-lite"/>
    </source>
</evidence>
<evidence type="ECO:0000259" key="7">
    <source>
        <dbReference type="PROSITE" id="PS50850"/>
    </source>
</evidence>
<dbReference type="KEGG" id="pfy:PFICI_04595"/>
<organism evidence="8 9">
    <name type="scientific">Pestalotiopsis fici (strain W106-1 / CGMCC3.15140)</name>
    <dbReference type="NCBI Taxonomy" id="1229662"/>
    <lineage>
        <taxon>Eukaryota</taxon>
        <taxon>Fungi</taxon>
        <taxon>Dikarya</taxon>
        <taxon>Ascomycota</taxon>
        <taxon>Pezizomycotina</taxon>
        <taxon>Sordariomycetes</taxon>
        <taxon>Xylariomycetidae</taxon>
        <taxon>Amphisphaeriales</taxon>
        <taxon>Sporocadaceae</taxon>
        <taxon>Pestalotiopsis</taxon>
    </lineage>
</organism>
<proteinExistence type="predicted"/>
<feature type="transmembrane region" description="Helical" evidence="6">
    <location>
        <begin position="527"/>
        <end position="547"/>
    </location>
</feature>
<dbReference type="Proteomes" id="UP000030651">
    <property type="component" value="Unassembled WGS sequence"/>
</dbReference>
<dbReference type="Pfam" id="PF07690">
    <property type="entry name" value="MFS_1"/>
    <property type="match status" value="1"/>
</dbReference>
<keyword evidence="2 6" id="KW-0812">Transmembrane</keyword>